<evidence type="ECO:0000313" key="1">
    <source>
        <dbReference type="EMBL" id="MCI02650.1"/>
    </source>
</evidence>
<protein>
    <submittedName>
        <fullName evidence="1">Uncharacterized protein</fullName>
    </submittedName>
</protein>
<reference evidence="1 2" key="1">
    <citation type="journal article" date="2018" name="Front. Plant Sci.">
        <title>Red Clover (Trifolium pratense) and Zigzag Clover (T. medium) - A Picture of Genomic Similarities and Differences.</title>
        <authorList>
            <person name="Dluhosova J."/>
            <person name="Istvanek J."/>
            <person name="Nedelnik J."/>
            <person name="Repkova J."/>
        </authorList>
    </citation>
    <scope>NUCLEOTIDE SEQUENCE [LARGE SCALE GENOMIC DNA]</scope>
    <source>
        <strain evidence="2">cv. 10/8</strain>
        <tissue evidence="1">Leaf</tissue>
    </source>
</reference>
<dbReference type="EMBL" id="LXQA010049776">
    <property type="protein sequence ID" value="MCI02650.1"/>
    <property type="molecule type" value="Genomic_DNA"/>
</dbReference>
<proteinExistence type="predicted"/>
<feature type="non-terminal residue" evidence="1">
    <location>
        <position position="1"/>
    </location>
</feature>
<dbReference type="AlphaFoldDB" id="A0A392NTU9"/>
<keyword evidence="2" id="KW-1185">Reference proteome</keyword>
<sequence length="110" mass="12416">YPFPSCQNLTTNIKIQLISPKEPSSSDTLDQWRRPRENFLCKPSRTHLYIFFSRIAHFSSDPTISMAGSITTHNNTIATDNPNSSNLHNVEITLEPHIEPILALVADENP</sequence>
<comment type="caution">
    <text evidence="1">The sequence shown here is derived from an EMBL/GenBank/DDBJ whole genome shotgun (WGS) entry which is preliminary data.</text>
</comment>
<name>A0A392NTU9_9FABA</name>
<accession>A0A392NTU9</accession>
<evidence type="ECO:0000313" key="2">
    <source>
        <dbReference type="Proteomes" id="UP000265520"/>
    </source>
</evidence>
<organism evidence="1 2">
    <name type="scientific">Trifolium medium</name>
    <dbReference type="NCBI Taxonomy" id="97028"/>
    <lineage>
        <taxon>Eukaryota</taxon>
        <taxon>Viridiplantae</taxon>
        <taxon>Streptophyta</taxon>
        <taxon>Embryophyta</taxon>
        <taxon>Tracheophyta</taxon>
        <taxon>Spermatophyta</taxon>
        <taxon>Magnoliopsida</taxon>
        <taxon>eudicotyledons</taxon>
        <taxon>Gunneridae</taxon>
        <taxon>Pentapetalae</taxon>
        <taxon>rosids</taxon>
        <taxon>fabids</taxon>
        <taxon>Fabales</taxon>
        <taxon>Fabaceae</taxon>
        <taxon>Papilionoideae</taxon>
        <taxon>50 kb inversion clade</taxon>
        <taxon>NPAAA clade</taxon>
        <taxon>Hologalegina</taxon>
        <taxon>IRL clade</taxon>
        <taxon>Trifolieae</taxon>
        <taxon>Trifolium</taxon>
    </lineage>
</organism>
<dbReference type="Proteomes" id="UP000265520">
    <property type="component" value="Unassembled WGS sequence"/>
</dbReference>